<evidence type="ECO:0000256" key="6">
    <source>
        <dbReference type="ARBA" id="ARBA00022989"/>
    </source>
</evidence>
<evidence type="ECO:0000313" key="9">
    <source>
        <dbReference type="EMBL" id="EHG23301.1"/>
    </source>
</evidence>
<evidence type="ECO:0000313" key="10">
    <source>
        <dbReference type="Proteomes" id="UP000003175"/>
    </source>
</evidence>
<gene>
    <name evidence="9" type="ORF">HMPREF9432_01881</name>
</gene>
<dbReference type="Proteomes" id="UP000003175">
    <property type="component" value="Unassembled WGS sequence"/>
</dbReference>
<reference evidence="9 10" key="1">
    <citation type="submission" date="2011-08" db="EMBL/GenBank/DDBJ databases">
        <title>The Genome Sequence of Selenomonas noxia F0398.</title>
        <authorList>
            <consortium name="The Broad Institute Genome Sequencing Platform"/>
            <person name="Earl A."/>
            <person name="Ward D."/>
            <person name="Feldgarden M."/>
            <person name="Gevers D."/>
            <person name="Izard J."/>
            <person name="Ganesan A."/>
            <person name="Blanton J.M."/>
            <person name="Baranova O.V."/>
            <person name="Tanner A.C."/>
            <person name="Dewhirst F.E."/>
            <person name="Young S.K."/>
            <person name="Zeng Q."/>
            <person name="Gargeya S."/>
            <person name="Fitzgerald M."/>
            <person name="Haas B."/>
            <person name="Abouelleil A."/>
            <person name="Alvarado L."/>
            <person name="Arachchi H.M."/>
            <person name="Berlin A."/>
            <person name="Brown A."/>
            <person name="Chapman S.B."/>
            <person name="Chen Z."/>
            <person name="Dunbar C."/>
            <person name="Freedman E."/>
            <person name="Gearin G."/>
            <person name="Gellesch M."/>
            <person name="Goldberg J."/>
            <person name="Griggs A."/>
            <person name="Gujja S."/>
            <person name="Heiman D."/>
            <person name="Howarth C."/>
            <person name="Larson L."/>
            <person name="Lui A."/>
            <person name="MacDonald P.J.P."/>
            <person name="Montmayeur A."/>
            <person name="Murphy C."/>
            <person name="Neiman D."/>
            <person name="Pearson M."/>
            <person name="Priest M."/>
            <person name="Roberts A."/>
            <person name="Saif S."/>
            <person name="Shea T."/>
            <person name="Shenoy N."/>
            <person name="Sisk P."/>
            <person name="Stolte C."/>
            <person name="Sykes S."/>
            <person name="Wortman J."/>
            <person name="Nusbaum C."/>
            <person name="Birren B."/>
        </authorList>
    </citation>
    <scope>NUCLEOTIDE SEQUENCE [LARGE SCALE GENOMIC DNA]</scope>
    <source>
        <strain evidence="9 10">F0398</strain>
    </source>
</reference>
<feature type="transmembrane region" description="Helical" evidence="8">
    <location>
        <begin position="15"/>
        <end position="36"/>
    </location>
</feature>
<evidence type="ECO:0000256" key="8">
    <source>
        <dbReference type="SAM" id="Phobius"/>
    </source>
</evidence>
<keyword evidence="4" id="KW-1003">Cell membrane</keyword>
<evidence type="ECO:0000256" key="3">
    <source>
        <dbReference type="ARBA" id="ARBA00022448"/>
    </source>
</evidence>
<keyword evidence="7 8" id="KW-0472">Membrane</keyword>
<evidence type="ECO:0000256" key="1">
    <source>
        <dbReference type="ARBA" id="ARBA00004651"/>
    </source>
</evidence>
<evidence type="ECO:0000256" key="2">
    <source>
        <dbReference type="ARBA" id="ARBA00010735"/>
    </source>
</evidence>
<accession>A0ABN0DMN7</accession>
<dbReference type="InterPro" id="IPR011606">
    <property type="entry name" value="Brnchd-chn_aa_trnsp_permease"/>
</dbReference>
<evidence type="ECO:0000256" key="7">
    <source>
        <dbReference type="ARBA" id="ARBA00023136"/>
    </source>
</evidence>
<dbReference type="PANTHER" id="PTHR34979">
    <property type="entry name" value="INNER MEMBRANE PROTEIN YGAZ"/>
    <property type="match status" value="1"/>
</dbReference>
<feature type="transmembrane region" description="Helical" evidence="8">
    <location>
        <begin position="74"/>
        <end position="95"/>
    </location>
</feature>
<dbReference type="Pfam" id="PF03591">
    <property type="entry name" value="AzlC"/>
    <property type="match status" value="1"/>
</dbReference>
<evidence type="ECO:0000256" key="5">
    <source>
        <dbReference type="ARBA" id="ARBA00022692"/>
    </source>
</evidence>
<feature type="transmembrane region" description="Helical" evidence="8">
    <location>
        <begin position="48"/>
        <end position="68"/>
    </location>
</feature>
<feature type="transmembrane region" description="Helical" evidence="8">
    <location>
        <begin position="212"/>
        <end position="230"/>
    </location>
</feature>
<proteinExistence type="inferred from homology"/>
<protein>
    <recommendedName>
        <fullName evidence="11">Azaleucine resistance protein AzlC</fullName>
    </recommendedName>
</protein>
<feature type="transmembrane region" description="Helical" evidence="8">
    <location>
        <begin position="133"/>
        <end position="160"/>
    </location>
</feature>
<evidence type="ECO:0000256" key="4">
    <source>
        <dbReference type="ARBA" id="ARBA00022475"/>
    </source>
</evidence>
<comment type="caution">
    <text evidence="9">The sequence shown here is derived from an EMBL/GenBank/DDBJ whole genome shotgun (WGS) entry which is preliminary data.</text>
</comment>
<dbReference type="RefSeq" id="WP_006697056.1">
    <property type="nucleotide sequence ID" value="NZ_JH376862.1"/>
</dbReference>
<dbReference type="EMBL" id="ADGH01000019">
    <property type="protein sequence ID" value="EHG23301.1"/>
    <property type="molecule type" value="Genomic_DNA"/>
</dbReference>
<comment type="similarity">
    <text evidence="2">Belongs to the AzlC family.</text>
</comment>
<feature type="transmembrane region" description="Helical" evidence="8">
    <location>
        <begin position="166"/>
        <end position="183"/>
    </location>
</feature>
<keyword evidence="10" id="KW-1185">Reference proteome</keyword>
<dbReference type="PANTHER" id="PTHR34979:SF1">
    <property type="entry name" value="INNER MEMBRANE PROTEIN YGAZ"/>
    <property type="match status" value="1"/>
</dbReference>
<feature type="transmembrane region" description="Helical" evidence="8">
    <location>
        <begin position="190"/>
        <end position="206"/>
    </location>
</feature>
<sequence>MRSTGSPHLAALRAAFPYTAPIFAGFLFLGLAYGIYTNVSGFSFWYPMAMSTLIFGGSLEFIATALLLSPFAPLQTFLLAFMVQARHIFYGISMFEKYRGTGWKKPYLIYGMCDESFSINYTAKIPQNIDAGWFMFFVTLLNQIYWVAGATIGGLVGASLPINTEGIEFAMTALFVVIFLEQWLNDPQHYTGILGLAAAAASLIIFGRDAFMIPSMLIILTGCLVARPLIEGRTTA</sequence>
<organism evidence="9 10">
    <name type="scientific">Selenomonas noxia F0398</name>
    <dbReference type="NCBI Taxonomy" id="702437"/>
    <lineage>
        <taxon>Bacteria</taxon>
        <taxon>Bacillati</taxon>
        <taxon>Bacillota</taxon>
        <taxon>Negativicutes</taxon>
        <taxon>Selenomonadales</taxon>
        <taxon>Selenomonadaceae</taxon>
        <taxon>Selenomonas</taxon>
    </lineage>
</organism>
<evidence type="ECO:0008006" key="11">
    <source>
        <dbReference type="Google" id="ProtNLM"/>
    </source>
</evidence>
<comment type="subcellular location">
    <subcellularLocation>
        <location evidence="1">Cell membrane</location>
        <topology evidence="1">Multi-pass membrane protein</topology>
    </subcellularLocation>
</comment>
<name>A0ABN0DMN7_9FIRM</name>
<keyword evidence="6 8" id="KW-1133">Transmembrane helix</keyword>
<keyword evidence="3" id="KW-0813">Transport</keyword>
<keyword evidence="5 8" id="KW-0812">Transmembrane</keyword>